<dbReference type="STRING" id="447093.C0NPR3"/>
<dbReference type="InParanoid" id="C0NPR3"/>
<evidence type="ECO:0000313" key="2">
    <source>
        <dbReference type="EMBL" id="EEH06923.1"/>
    </source>
</evidence>
<reference evidence="2" key="1">
    <citation type="submission" date="2009-02" db="EMBL/GenBank/DDBJ databases">
        <title>The Genome Sequence of Ajellomyces capsulatus strain G186AR.</title>
        <authorList>
            <consortium name="The Broad Institute Genome Sequencing Platform"/>
            <person name="Champion M."/>
            <person name="Cuomo C."/>
            <person name="Ma L.-J."/>
            <person name="Henn M.R."/>
            <person name="Sil A."/>
            <person name="Goldman B."/>
            <person name="Young S.K."/>
            <person name="Kodira C.D."/>
            <person name="Zeng Q."/>
            <person name="Koehrsen M."/>
            <person name="Alvarado L."/>
            <person name="Berlin A."/>
            <person name="Borenstein D."/>
            <person name="Chen Z."/>
            <person name="Engels R."/>
            <person name="Freedman E."/>
            <person name="Gellesch M."/>
            <person name="Goldberg J."/>
            <person name="Griggs A."/>
            <person name="Gujja S."/>
            <person name="Heiman D."/>
            <person name="Hepburn T."/>
            <person name="Howarth C."/>
            <person name="Jen D."/>
            <person name="Larson L."/>
            <person name="Lewis B."/>
            <person name="Mehta T."/>
            <person name="Park D."/>
            <person name="Pearson M."/>
            <person name="Roberts A."/>
            <person name="Saif S."/>
            <person name="Shea T."/>
            <person name="Shenoy N."/>
            <person name="Sisk P."/>
            <person name="Stolte C."/>
            <person name="Sykes S."/>
            <person name="Walk T."/>
            <person name="White J."/>
            <person name="Yandava C."/>
            <person name="Klein B."/>
            <person name="McEwen J.G."/>
            <person name="Puccia R."/>
            <person name="Goldman G.H."/>
            <person name="Felipe M.S."/>
            <person name="Nino-Vega G."/>
            <person name="San-Blas G."/>
            <person name="Taylor J."/>
            <person name="Mendoza L."/>
            <person name="Galagan J."/>
            <person name="Nusbaum C."/>
            <person name="Birren B."/>
        </authorList>
    </citation>
    <scope>NUCLEOTIDE SEQUENCE</scope>
    <source>
        <strain evidence="2">G186AR</strain>
    </source>
</reference>
<evidence type="ECO:0000256" key="1">
    <source>
        <dbReference type="SAM" id="MobiDB-lite"/>
    </source>
</evidence>
<sequence>MPDDMHIRELLSRSEATGKGNCEKTRKRCWKKNYIQEQVHYSSKNRRIIPESKKEFLQQILPRPISRETMVTRFRTGESGHMQEFGVVGGDRWRHFMTVLLRHSGLVGNMLGIHSMHFANGKRALLGRLSTSEDDERPPPDNEIALQPEHQNGSQASLEGDEKKPKICQKIDMDTNEKHEQLLLQEHRSVQRSDLMLTHMPIFTATSFRSSYKGVPYLWNNVKTQTDLRELDINDSNMVLHETGIFVVPWGLSVRGDGRRKSIIRFDLPLDVIRTEPDKCVYLEESRPYNPDSSWKDEETALDTRLQR</sequence>
<organism evidence="2 3">
    <name type="scientific">Ajellomyces capsulatus (strain G186AR / H82 / ATCC MYA-2454 / RMSCC 2432)</name>
    <name type="common">Darling's disease fungus</name>
    <name type="synonym">Histoplasma capsulatum</name>
    <dbReference type="NCBI Taxonomy" id="447093"/>
    <lineage>
        <taxon>Eukaryota</taxon>
        <taxon>Fungi</taxon>
        <taxon>Dikarya</taxon>
        <taxon>Ascomycota</taxon>
        <taxon>Pezizomycotina</taxon>
        <taxon>Eurotiomycetes</taxon>
        <taxon>Eurotiomycetidae</taxon>
        <taxon>Onygenales</taxon>
        <taxon>Ajellomycetaceae</taxon>
        <taxon>Histoplasma</taxon>
    </lineage>
</organism>
<feature type="region of interest" description="Disordered" evidence="1">
    <location>
        <begin position="131"/>
        <end position="164"/>
    </location>
</feature>
<name>C0NPR3_AJECG</name>
<feature type="region of interest" description="Disordered" evidence="1">
    <location>
        <begin position="286"/>
        <end position="308"/>
    </location>
</feature>
<protein>
    <submittedName>
        <fullName evidence="2">Uncharacterized protein</fullName>
    </submittedName>
</protein>
<dbReference type="AlphaFoldDB" id="C0NPR3"/>
<dbReference type="EMBL" id="GG663368">
    <property type="protein sequence ID" value="EEH06923.1"/>
    <property type="molecule type" value="Genomic_DNA"/>
</dbReference>
<evidence type="ECO:0000313" key="3">
    <source>
        <dbReference type="Proteomes" id="UP000001631"/>
    </source>
</evidence>
<dbReference type="Proteomes" id="UP000001631">
    <property type="component" value="Unassembled WGS sequence"/>
</dbReference>
<dbReference type="GeneID" id="69038159"/>
<keyword evidence="3" id="KW-1185">Reference proteome</keyword>
<dbReference type="RefSeq" id="XP_045287404.1">
    <property type="nucleotide sequence ID" value="XM_045432192.1"/>
</dbReference>
<accession>C0NPR3</accession>
<gene>
    <name evidence="2" type="ORF">HCBG_05143</name>
</gene>
<proteinExistence type="predicted"/>
<dbReference type="HOGENOM" id="CLU_903051_0_0_1"/>